<keyword evidence="2" id="KW-0813">Transport</keyword>
<accession>A0A927MGA7</accession>
<evidence type="ECO:0000256" key="6">
    <source>
        <dbReference type="ARBA" id="ARBA00023136"/>
    </source>
</evidence>
<protein>
    <submittedName>
        <fullName evidence="9">EmrB/QacA subfamily drug resistance transporter</fullName>
    </submittedName>
</protein>
<evidence type="ECO:0000256" key="4">
    <source>
        <dbReference type="ARBA" id="ARBA00022692"/>
    </source>
</evidence>
<feature type="transmembrane region" description="Helical" evidence="7">
    <location>
        <begin position="12"/>
        <end position="33"/>
    </location>
</feature>
<feature type="transmembrane region" description="Helical" evidence="7">
    <location>
        <begin position="222"/>
        <end position="245"/>
    </location>
</feature>
<evidence type="ECO:0000256" key="2">
    <source>
        <dbReference type="ARBA" id="ARBA00022448"/>
    </source>
</evidence>
<dbReference type="InterPro" id="IPR036259">
    <property type="entry name" value="MFS_trans_sf"/>
</dbReference>
<feature type="transmembrane region" description="Helical" evidence="7">
    <location>
        <begin position="77"/>
        <end position="96"/>
    </location>
</feature>
<dbReference type="InterPro" id="IPR004638">
    <property type="entry name" value="EmrB-like"/>
</dbReference>
<dbReference type="AlphaFoldDB" id="A0A927MGA7"/>
<evidence type="ECO:0000256" key="3">
    <source>
        <dbReference type="ARBA" id="ARBA00022475"/>
    </source>
</evidence>
<dbReference type="EMBL" id="JADBEB010000001">
    <property type="protein sequence ID" value="MBE1492506.1"/>
    <property type="molecule type" value="Genomic_DNA"/>
</dbReference>
<proteinExistence type="predicted"/>
<feature type="transmembrane region" description="Helical" evidence="7">
    <location>
        <begin position="162"/>
        <end position="184"/>
    </location>
</feature>
<feature type="transmembrane region" description="Helical" evidence="7">
    <location>
        <begin position="53"/>
        <end position="70"/>
    </location>
</feature>
<reference evidence="9" key="1">
    <citation type="submission" date="2020-10" db="EMBL/GenBank/DDBJ databases">
        <title>Sequencing the genomes of 1000 actinobacteria strains.</title>
        <authorList>
            <person name="Klenk H.-P."/>
        </authorList>
    </citation>
    <scope>NUCLEOTIDE SEQUENCE</scope>
    <source>
        <strain evidence="9">DSM 46832</strain>
    </source>
</reference>
<comment type="subcellular location">
    <subcellularLocation>
        <location evidence="1">Cell membrane</location>
        <topology evidence="1">Multi-pass membrane protein</topology>
    </subcellularLocation>
</comment>
<feature type="transmembrane region" description="Helical" evidence="7">
    <location>
        <begin position="135"/>
        <end position="156"/>
    </location>
</feature>
<gene>
    <name evidence="9" type="ORF">H4W31_008144</name>
</gene>
<dbReference type="Pfam" id="PF07690">
    <property type="entry name" value="MFS_1"/>
    <property type="match status" value="1"/>
</dbReference>
<dbReference type="GO" id="GO:0005886">
    <property type="term" value="C:plasma membrane"/>
    <property type="evidence" value="ECO:0007669"/>
    <property type="project" value="UniProtKB-SubCell"/>
</dbReference>
<evidence type="ECO:0000256" key="5">
    <source>
        <dbReference type="ARBA" id="ARBA00022989"/>
    </source>
</evidence>
<dbReference type="SUPFAM" id="SSF103473">
    <property type="entry name" value="MFS general substrate transporter"/>
    <property type="match status" value="1"/>
</dbReference>
<evidence type="ECO:0000256" key="7">
    <source>
        <dbReference type="SAM" id="Phobius"/>
    </source>
</evidence>
<evidence type="ECO:0000313" key="10">
    <source>
        <dbReference type="Proteomes" id="UP000649753"/>
    </source>
</evidence>
<dbReference type="PANTHER" id="PTHR42718">
    <property type="entry name" value="MAJOR FACILITATOR SUPERFAMILY MULTIDRUG TRANSPORTER MFSC"/>
    <property type="match status" value="1"/>
</dbReference>
<keyword evidence="10" id="KW-1185">Reference proteome</keyword>
<dbReference type="Proteomes" id="UP000649753">
    <property type="component" value="Unassembled WGS sequence"/>
</dbReference>
<dbReference type="GO" id="GO:0022857">
    <property type="term" value="F:transmembrane transporter activity"/>
    <property type="evidence" value="ECO:0007669"/>
    <property type="project" value="InterPro"/>
</dbReference>
<keyword evidence="3" id="KW-1003">Cell membrane</keyword>
<keyword evidence="6 7" id="KW-0472">Membrane</keyword>
<evidence type="ECO:0000259" key="8">
    <source>
        <dbReference type="PROSITE" id="PS50850"/>
    </source>
</evidence>
<feature type="transmembrane region" description="Helical" evidence="7">
    <location>
        <begin position="102"/>
        <end position="123"/>
    </location>
</feature>
<dbReference type="NCBIfam" id="TIGR00711">
    <property type="entry name" value="efflux_EmrB"/>
    <property type="match status" value="1"/>
</dbReference>
<evidence type="ECO:0000313" key="9">
    <source>
        <dbReference type="EMBL" id="MBE1492506.1"/>
    </source>
</evidence>
<organism evidence="9 10">
    <name type="scientific">Plantactinospora soyae</name>
    <dbReference type="NCBI Taxonomy" id="1544732"/>
    <lineage>
        <taxon>Bacteria</taxon>
        <taxon>Bacillati</taxon>
        <taxon>Actinomycetota</taxon>
        <taxon>Actinomycetes</taxon>
        <taxon>Micromonosporales</taxon>
        <taxon>Micromonosporaceae</taxon>
        <taxon>Plantactinospora</taxon>
    </lineage>
</organism>
<feature type="transmembrane region" description="Helical" evidence="7">
    <location>
        <begin position="340"/>
        <end position="362"/>
    </location>
</feature>
<feature type="transmembrane region" description="Helical" evidence="7">
    <location>
        <begin position="196"/>
        <end position="216"/>
    </location>
</feature>
<feature type="transmembrane region" description="Helical" evidence="7">
    <location>
        <begin position="368"/>
        <end position="390"/>
    </location>
</feature>
<dbReference type="PANTHER" id="PTHR42718:SF42">
    <property type="entry name" value="EXPORT PROTEIN"/>
    <property type="match status" value="1"/>
</dbReference>
<dbReference type="PROSITE" id="PS50850">
    <property type="entry name" value="MFS"/>
    <property type="match status" value="1"/>
</dbReference>
<keyword evidence="5 7" id="KW-1133">Transmembrane helix</keyword>
<feature type="transmembrane region" description="Helical" evidence="7">
    <location>
        <begin position="473"/>
        <end position="493"/>
    </location>
</feature>
<feature type="transmembrane region" description="Helical" evidence="7">
    <location>
        <begin position="266"/>
        <end position="289"/>
    </location>
</feature>
<feature type="domain" description="Major facilitator superfamily (MFS) profile" evidence="8">
    <location>
        <begin position="11"/>
        <end position="497"/>
    </location>
</feature>
<dbReference type="RefSeq" id="WP_192771402.1">
    <property type="nucleotide sequence ID" value="NZ_JADBEB010000001.1"/>
</dbReference>
<sequence length="521" mass="53747">MKATETRKWWALGALSASALVIGLDVTVLNVALPSLATELPATTSDLQWIANSYNLVFAAMLLPAGLLGDRFGRKRLLLAALALFGTASLICAYAPSAEWLIGARALLGLGAAFVVPLCMSLLPVLFTPQERGRAIGLWVTANAIGLPLGPIVGGWLLDHYWWGSVFLINIPVIVIALVAVVLLMPESGSSRRLRLDLAGVLLSCAGLVSLTWGVIELGDQGLGNGIPAVAVAAGLALLATFVAWERQLGQRPAIHPLVDLALFRSAGFTWATLLATLVTFALFGALFTLPQYFQSVLDADALGTGLRLLPVVGGLLLGARLGVRLVPRLGVRTPVTTGFLVLAAGLLAGTATGTGTGYGFVAGWLTAVGLGMGLILPTLMDVALGALSVEHSGAGSALIQALRQVGGTIGVAILGSVLNAVYRDRLDLSGLPAPAADAVRDSAPAGVLVARQLDAPELLDTVRRAFVDAMDAMLWVCGGLGLLGAVLAIAFLPRQTWPVTDVPVGRPGSKAGESGQVTVG</sequence>
<name>A0A927MGA7_9ACTN</name>
<dbReference type="Gene3D" id="1.20.1720.10">
    <property type="entry name" value="Multidrug resistance protein D"/>
    <property type="match status" value="2"/>
</dbReference>
<evidence type="ECO:0000256" key="1">
    <source>
        <dbReference type="ARBA" id="ARBA00004651"/>
    </source>
</evidence>
<comment type="caution">
    <text evidence="9">The sequence shown here is derived from an EMBL/GenBank/DDBJ whole genome shotgun (WGS) entry which is preliminary data.</text>
</comment>
<keyword evidence="4 7" id="KW-0812">Transmembrane</keyword>
<feature type="transmembrane region" description="Helical" evidence="7">
    <location>
        <begin position="402"/>
        <end position="423"/>
    </location>
</feature>
<dbReference type="InterPro" id="IPR011701">
    <property type="entry name" value="MFS"/>
</dbReference>
<dbReference type="InterPro" id="IPR020846">
    <property type="entry name" value="MFS_dom"/>
</dbReference>
<dbReference type="CDD" id="cd17321">
    <property type="entry name" value="MFS_MMR_MDR_like"/>
    <property type="match status" value="1"/>
</dbReference>
<dbReference type="PRINTS" id="PR01036">
    <property type="entry name" value="TCRTETB"/>
</dbReference>